<keyword evidence="1" id="KW-0732">Signal</keyword>
<dbReference type="Proteomes" id="UP001594351">
    <property type="component" value="Unassembled WGS sequence"/>
</dbReference>
<organism evidence="2 3">
    <name type="scientific">candidate division CSSED10-310 bacterium</name>
    <dbReference type="NCBI Taxonomy" id="2855610"/>
    <lineage>
        <taxon>Bacteria</taxon>
        <taxon>Bacteria division CSSED10-310</taxon>
    </lineage>
</organism>
<reference evidence="2 3" key="1">
    <citation type="submission" date="2024-09" db="EMBL/GenBank/DDBJ databases">
        <title>Laminarin stimulates single cell rates of sulfate reduction while oxygen inhibits transcriptomic activity in coastal marine sediment.</title>
        <authorList>
            <person name="Lindsay M."/>
            <person name="Orcutt B."/>
            <person name="Emerson D."/>
            <person name="Stepanauskas R."/>
            <person name="D'Angelo T."/>
        </authorList>
    </citation>
    <scope>NUCLEOTIDE SEQUENCE [LARGE SCALE GENOMIC DNA]</scope>
    <source>
        <strain evidence="2">SAG AM-311-K15</strain>
    </source>
</reference>
<keyword evidence="3" id="KW-1185">Reference proteome</keyword>
<accession>A0ABV6YU02</accession>
<evidence type="ECO:0000313" key="2">
    <source>
        <dbReference type="EMBL" id="MFC1849684.1"/>
    </source>
</evidence>
<evidence type="ECO:0000313" key="3">
    <source>
        <dbReference type="Proteomes" id="UP001594351"/>
    </source>
</evidence>
<comment type="caution">
    <text evidence="2">The sequence shown here is derived from an EMBL/GenBank/DDBJ whole genome shotgun (WGS) entry which is preliminary data.</text>
</comment>
<gene>
    <name evidence="2" type="ORF">ACFL27_05685</name>
</gene>
<feature type="signal peptide" evidence="1">
    <location>
        <begin position="1"/>
        <end position="26"/>
    </location>
</feature>
<dbReference type="EMBL" id="JBHPBY010000053">
    <property type="protein sequence ID" value="MFC1849684.1"/>
    <property type="molecule type" value="Genomic_DNA"/>
</dbReference>
<protein>
    <submittedName>
        <fullName evidence="2">Uncharacterized protein</fullName>
    </submittedName>
</protein>
<evidence type="ECO:0000256" key="1">
    <source>
        <dbReference type="SAM" id="SignalP"/>
    </source>
</evidence>
<proteinExistence type="predicted"/>
<name>A0ABV6YU02_UNCC1</name>
<feature type="chain" id="PRO_5045691076" evidence="1">
    <location>
        <begin position="27"/>
        <end position="312"/>
    </location>
</feature>
<sequence>MLFNNNVSATPKLILILIMLCSQFGACIIFDDNDPASDYSTAVMHCSFNPDYVTPTYDSYDHEWRWYFDYGVSENAGIGVTLKYLEVTFYTLNGTYIDNIDYSSRIQNWFGSQYLPPYGTLDCPGTYWANSDGSDTGWQAVFTYGGVDDYGNHVSCTGQVTCSDGQQAAQLGCSFSPNPVNPTYDYYDYEWRWYFDWSVFETRGTGVTLQKLWLDFYDLNGVYLYSSDYSDRIFSWFGSNWIPEFGTLRCTGSYWVNTDGSGVGWIMRYTYEGTDVQGNTVSCSGSVTLNDAYDYQEKTTSGEDRKMVVHGE</sequence>